<gene>
    <name evidence="2" type="ORF">M23134_02850</name>
</gene>
<dbReference type="SMART" id="SM00271">
    <property type="entry name" value="DnaJ"/>
    <property type="match status" value="1"/>
</dbReference>
<keyword evidence="3" id="KW-1185">Reference proteome</keyword>
<dbReference type="PANTHER" id="PTHR24074">
    <property type="entry name" value="CO-CHAPERONE PROTEIN DJLA"/>
    <property type="match status" value="1"/>
</dbReference>
<name>A1ZPU8_MICM2</name>
<protein>
    <submittedName>
        <fullName evidence="2">DnaJ domain protein</fullName>
    </submittedName>
</protein>
<sequence>MLSEKFFRILKANVNDLMDRLDNVNLGKVGKDLDTFLDKVFPDPEERREFERKYQSQKQKEEDEWRKKYNYYQQKAKSQQNTYNDYFRNQYQGFQNNFTAGLDGKYYDALEIKPGASFDEIKSAYKKVMKKYHPDKYHSDPEKYKYAQQISQKINEAYAHFKKKFGKS</sequence>
<dbReference type="SUPFAM" id="SSF46565">
    <property type="entry name" value="Chaperone J-domain"/>
    <property type="match status" value="1"/>
</dbReference>
<dbReference type="Proteomes" id="UP000004095">
    <property type="component" value="Unassembled WGS sequence"/>
</dbReference>
<dbReference type="EMBL" id="AAWS01000022">
    <property type="protein sequence ID" value="EAY27603.1"/>
    <property type="molecule type" value="Genomic_DNA"/>
</dbReference>
<proteinExistence type="predicted"/>
<evidence type="ECO:0000313" key="2">
    <source>
        <dbReference type="EMBL" id="EAY27603.1"/>
    </source>
</evidence>
<dbReference type="InterPro" id="IPR036869">
    <property type="entry name" value="J_dom_sf"/>
</dbReference>
<evidence type="ECO:0000259" key="1">
    <source>
        <dbReference type="PROSITE" id="PS50076"/>
    </source>
</evidence>
<reference evidence="2 3" key="1">
    <citation type="submission" date="2007-01" db="EMBL/GenBank/DDBJ databases">
        <authorList>
            <person name="Haygood M."/>
            <person name="Podell S."/>
            <person name="Anderson C."/>
            <person name="Hopkinson B."/>
            <person name="Roe K."/>
            <person name="Barbeau K."/>
            <person name="Gaasterland T."/>
            <person name="Ferriera S."/>
            <person name="Johnson J."/>
            <person name="Kravitz S."/>
            <person name="Beeson K."/>
            <person name="Sutton G."/>
            <person name="Rogers Y.-H."/>
            <person name="Friedman R."/>
            <person name="Frazier M."/>
            <person name="Venter J.C."/>
        </authorList>
    </citation>
    <scope>NUCLEOTIDE SEQUENCE [LARGE SCALE GENOMIC DNA]</scope>
    <source>
        <strain evidence="2 3">ATCC 23134</strain>
    </source>
</reference>
<feature type="domain" description="J" evidence="1">
    <location>
        <begin position="105"/>
        <end position="168"/>
    </location>
</feature>
<dbReference type="InterPro" id="IPR050817">
    <property type="entry name" value="DjlA_DnaK_co-chaperone"/>
</dbReference>
<organism evidence="2 3">
    <name type="scientific">Microscilla marina ATCC 23134</name>
    <dbReference type="NCBI Taxonomy" id="313606"/>
    <lineage>
        <taxon>Bacteria</taxon>
        <taxon>Pseudomonadati</taxon>
        <taxon>Bacteroidota</taxon>
        <taxon>Cytophagia</taxon>
        <taxon>Cytophagales</taxon>
        <taxon>Microscillaceae</taxon>
        <taxon>Microscilla</taxon>
    </lineage>
</organism>
<accession>A1ZPU8</accession>
<evidence type="ECO:0000313" key="3">
    <source>
        <dbReference type="Proteomes" id="UP000004095"/>
    </source>
</evidence>
<dbReference type="InterPro" id="IPR001623">
    <property type="entry name" value="DnaJ_domain"/>
</dbReference>
<dbReference type="PRINTS" id="PR00625">
    <property type="entry name" value="JDOMAIN"/>
</dbReference>
<dbReference type="RefSeq" id="WP_002699256.1">
    <property type="nucleotide sequence ID" value="NZ_AAWS01000022.1"/>
</dbReference>
<dbReference type="Gene3D" id="1.10.287.110">
    <property type="entry name" value="DnaJ domain"/>
    <property type="match status" value="1"/>
</dbReference>
<dbReference type="CDD" id="cd06257">
    <property type="entry name" value="DnaJ"/>
    <property type="match status" value="1"/>
</dbReference>
<dbReference type="AlphaFoldDB" id="A1ZPU8"/>
<dbReference type="PROSITE" id="PS50076">
    <property type="entry name" value="DNAJ_2"/>
    <property type="match status" value="1"/>
</dbReference>
<dbReference type="eggNOG" id="COG0484">
    <property type="taxonomic scope" value="Bacteria"/>
</dbReference>
<dbReference type="OrthoDB" id="665715at2"/>
<comment type="caution">
    <text evidence="2">The sequence shown here is derived from an EMBL/GenBank/DDBJ whole genome shotgun (WGS) entry which is preliminary data.</text>
</comment>
<dbReference type="Pfam" id="PF00226">
    <property type="entry name" value="DnaJ"/>
    <property type="match status" value="1"/>
</dbReference>